<dbReference type="PANTHER" id="PTHR43785:SF11">
    <property type="entry name" value="GAMMA-GLUTAMYLPOLYAMINE SYNTHETASE GLNA2"/>
    <property type="match status" value="1"/>
</dbReference>
<dbReference type="EMBL" id="FPCG01000004">
    <property type="protein sequence ID" value="SFV22500.1"/>
    <property type="molecule type" value="Genomic_DNA"/>
</dbReference>
<feature type="binding site" evidence="11">
    <location>
        <position position="132"/>
    </location>
    <ligand>
        <name>Mg(2+)</name>
        <dbReference type="ChEBI" id="CHEBI:18420"/>
        <label>1</label>
    </ligand>
</feature>
<evidence type="ECO:0000256" key="12">
    <source>
        <dbReference type="PROSITE-ProRule" id="PRU01330"/>
    </source>
</evidence>
<evidence type="ECO:0000256" key="14">
    <source>
        <dbReference type="RuleBase" id="RU004356"/>
    </source>
</evidence>
<dbReference type="Gene3D" id="3.30.590.10">
    <property type="entry name" value="Glutamine synthetase/guanido kinase, catalytic domain"/>
    <property type="match status" value="1"/>
</dbReference>
<protein>
    <recommendedName>
        <fullName evidence="2 14">Glutamine synthetase</fullName>
        <ecNumber evidence="14">6.3.1.2</ecNumber>
    </recommendedName>
</protein>
<evidence type="ECO:0000256" key="13">
    <source>
        <dbReference type="RuleBase" id="RU000384"/>
    </source>
</evidence>
<feature type="binding site" evidence="9">
    <location>
        <position position="303"/>
    </location>
    <ligand>
        <name>L-glutamate</name>
        <dbReference type="ChEBI" id="CHEBI:29985"/>
    </ligand>
</feature>
<comment type="similarity">
    <text evidence="1 12 13">Belongs to the glutamine synthetase family.</text>
</comment>
<feature type="domain" description="GS catalytic" evidence="16">
    <location>
        <begin position="107"/>
        <end position="446"/>
    </location>
</feature>
<feature type="binding site" evidence="11">
    <location>
        <position position="335"/>
    </location>
    <ligand>
        <name>Mg(2+)</name>
        <dbReference type="ChEBI" id="CHEBI:18420"/>
        <label>1</label>
    </ligand>
</feature>
<evidence type="ECO:0000256" key="11">
    <source>
        <dbReference type="PIRSR" id="PIRSR604809-3"/>
    </source>
</evidence>
<feature type="binding site" evidence="11">
    <location>
        <position position="244"/>
    </location>
    <ligand>
        <name>Mg(2+)</name>
        <dbReference type="ChEBI" id="CHEBI:18420"/>
        <label>1</label>
    </ligand>
</feature>
<feature type="binding site" evidence="11">
    <location>
        <position position="195"/>
    </location>
    <ligand>
        <name>Mg(2+)</name>
        <dbReference type="ChEBI" id="CHEBI:18420"/>
        <label>1</label>
    </ligand>
</feature>
<evidence type="ECO:0000256" key="1">
    <source>
        <dbReference type="ARBA" id="ARBA00009897"/>
    </source>
</evidence>
<dbReference type="NCBIfam" id="TIGR00653">
    <property type="entry name" value="GlnA"/>
    <property type="match status" value="1"/>
</dbReference>
<evidence type="ECO:0000313" key="17">
    <source>
        <dbReference type="EMBL" id="SFV22500.1"/>
    </source>
</evidence>
<organism evidence="17 18">
    <name type="scientific">Micrococcus terreus</name>
    <dbReference type="NCBI Taxonomy" id="574650"/>
    <lineage>
        <taxon>Bacteria</taxon>
        <taxon>Bacillati</taxon>
        <taxon>Actinomycetota</taxon>
        <taxon>Actinomycetes</taxon>
        <taxon>Micrococcales</taxon>
        <taxon>Micrococcaceae</taxon>
        <taxon>Micrococcus</taxon>
    </lineage>
</organism>
<name>A0A1I7MKS1_9MICC</name>
<keyword evidence="3 14" id="KW-0436">Ligase</keyword>
<feature type="binding site" evidence="10">
    <location>
        <position position="183"/>
    </location>
    <ligand>
        <name>ATP</name>
        <dbReference type="ChEBI" id="CHEBI:30616"/>
    </ligand>
</feature>
<dbReference type="InterPro" id="IPR008146">
    <property type="entry name" value="Gln_synth_cat_dom"/>
</dbReference>
<dbReference type="InterPro" id="IPR004809">
    <property type="entry name" value="Gln_synth_I"/>
</dbReference>
<proteinExistence type="inferred from homology"/>
<accession>A0A1I7MKS1</accession>
<feature type="domain" description="GS beta-grasp" evidence="15">
    <location>
        <begin position="15"/>
        <end position="100"/>
    </location>
</feature>
<dbReference type="FunFam" id="3.10.20.70:FF:000002">
    <property type="entry name" value="Glutamine synthetase I"/>
    <property type="match status" value="1"/>
</dbReference>
<keyword evidence="7 11" id="KW-0460">Magnesium</keyword>
<dbReference type="Pfam" id="PF00120">
    <property type="entry name" value="Gln-synt_C"/>
    <property type="match status" value="1"/>
</dbReference>
<dbReference type="GO" id="GO:0004356">
    <property type="term" value="F:glutamine synthetase activity"/>
    <property type="evidence" value="ECO:0007669"/>
    <property type="project" value="UniProtKB-EC"/>
</dbReference>
<feature type="binding site" evidence="9">
    <location>
        <position position="315"/>
    </location>
    <ligand>
        <name>L-glutamate</name>
        <dbReference type="ChEBI" id="CHEBI:29985"/>
    </ligand>
</feature>
<evidence type="ECO:0000256" key="10">
    <source>
        <dbReference type="PIRSR" id="PIRSR604809-2"/>
    </source>
</evidence>
<dbReference type="SUPFAM" id="SSF55931">
    <property type="entry name" value="Glutamine synthetase/guanido kinase"/>
    <property type="match status" value="1"/>
</dbReference>
<evidence type="ECO:0000256" key="8">
    <source>
        <dbReference type="ARBA" id="ARBA00049436"/>
    </source>
</evidence>
<dbReference type="PROSITE" id="PS00181">
    <property type="entry name" value="GLNA_ATP"/>
    <property type="match status" value="1"/>
</dbReference>
<dbReference type="PROSITE" id="PS51987">
    <property type="entry name" value="GS_CATALYTIC"/>
    <property type="match status" value="1"/>
</dbReference>
<feature type="binding site" evidence="11">
    <location>
        <position position="188"/>
    </location>
    <ligand>
        <name>Mg(2+)</name>
        <dbReference type="ChEBI" id="CHEBI:18420"/>
        <label>1</label>
    </ligand>
</feature>
<sequence length="446" mass="50064">MDRQQEFVLRTIEDRDVRFVRLWFTDVTGTLKSVALAPAEVEGAFTEGLGFDGSSIDGFTRIFESDMLLQPDPSTFQILPWRGEDEPTSRMFCDVMTPDGEPSASDPRYILRRQLNRAADMGFTCYTHPENEFYLLRSEQLGADGKPVPVDQAGYFDHVPGGVAQDFRRHVVSMLESIGISVEFSHHENGPGQNEIVLRYADALQTADNIMTFRTVVKEVAQLQGSYATFMPKPFGEHPGSGMHTHFSLFEGDSNAFYDPAAEYRLSTTARRFVAGLLKHSPEITAITHQFVNSYKRLWGGGEAPAYVSWGHNNRSALVRVPLYKPDKAGSARVEYRGIDASANPYLTYAVLLAAGLKGIEEEYELPEAAAEDISALTNTERRALGHDPLPGTLHDALRLMEESEFVAGVLGEQACENYLRNKRQEWDEYRVEVTPYELRRYLGIL</sequence>
<feature type="binding site" evidence="9">
    <location>
        <position position="337"/>
    </location>
    <ligand>
        <name>L-glutamate</name>
        <dbReference type="ChEBI" id="CHEBI:29985"/>
    </ligand>
</feature>
<dbReference type="GO" id="GO:0006542">
    <property type="term" value="P:glutamine biosynthetic process"/>
    <property type="evidence" value="ECO:0007669"/>
    <property type="project" value="InterPro"/>
</dbReference>
<dbReference type="STRING" id="574650.SAMN04487966_104161"/>
<keyword evidence="6 10" id="KW-0067">ATP-binding</keyword>
<dbReference type="GO" id="GO:0005524">
    <property type="term" value="F:ATP binding"/>
    <property type="evidence" value="ECO:0007669"/>
    <property type="project" value="UniProtKB-KW"/>
</dbReference>
<feature type="binding site" evidence="11">
    <location>
        <position position="130"/>
    </location>
    <ligand>
        <name>Mg(2+)</name>
        <dbReference type="ChEBI" id="CHEBI:18420"/>
        <label>1</label>
    </ligand>
</feature>
<dbReference type="Gene3D" id="3.10.20.70">
    <property type="entry name" value="Glutamine synthetase, N-terminal domain"/>
    <property type="match status" value="1"/>
</dbReference>
<dbReference type="EC" id="6.3.1.2" evidence="14"/>
<evidence type="ECO:0000259" key="16">
    <source>
        <dbReference type="PROSITE" id="PS51987"/>
    </source>
</evidence>
<dbReference type="PROSITE" id="PS00180">
    <property type="entry name" value="GLNA_1"/>
    <property type="match status" value="1"/>
</dbReference>
<keyword evidence="5 10" id="KW-0547">Nucleotide-binding</keyword>
<dbReference type="InterPro" id="IPR036651">
    <property type="entry name" value="Gln_synt_N_sf"/>
</dbReference>
<dbReference type="PROSITE" id="PS51986">
    <property type="entry name" value="GS_BETA_GRASP"/>
    <property type="match status" value="1"/>
</dbReference>
<dbReference type="SUPFAM" id="SSF54368">
    <property type="entry name" value="Glutamine synthetase, N-terminal domain"/>
    <property type="match status" value="1"/>
</dbReference>
<dbReference type="InterPro" id="IPR014746">
    <property type="entry name" value="Gln_synth/guanido_kin_cat_dom"/>
</dbReference>
<evidence type="ECO:0000256" key="5">
    <source>
        <dbReference type="ARBA" id="ARBA00022741"/>
    </source>
</evidence>
<evidence type="ECO:0000256" key="6">
    <source>
        <dbReference type="ARBA" id="ARBA00022840"/>
    </source>
</evidence>
<dbReference type="FunFam" id="3.30.590.10:FF:000003">
    <property type="entry name" value="Glutamine synthetase 2"/>
    <property type="match status" value="1"/>
</dbReference>
<reference evidence="17 18" key="1">
    <citation type="submission" date="2016-10" db="EMBL/GenBank/DDBJ databases">
        <authorList>
            <person name="de Groot N.N."/>
        </authorList>
    </citation>
    <scope>NUCLEOTIDE SEQUENCE [LARGE SCALE GENOMIC DNA]</scope>
    <source>
        <strain evidence="17 18">CGMCC 1.7054</strain>
    </source>
</reference>
<dbReference type="GO" id="GO:0046872">
    <property type="term" value="F:metal ion binding"/>
    <property type="evidence" value="ECO:0007669"/>
    <property type="project" value="UniProtKB-KW"/>
</dbReference>
<feature type="binding site" evidence="10">
    <location>
        <position position="315"/>
    </location>
    <ligand>
        <name>ATP</name>
        <dbReference type="ChEBI" id="CHEBI:30616"/>
    </ligand>
</feature>
<gene>
    <name evidence="17" type="ORF">SAMN04487966_104161</name>
</gene>
<comment type="catalytic activity">
    <reaction evidence="8 14">
        <text>L-glutamate + NH4(+) + ATP = L-glutamine + ADP + phosphate + H(+)</text>
        <dbReference type="Rhea" id="RHEA:16169"/>
        <dbReference type="ChEBI" id="CHEBI:15378"/>
        <dbReference type="ChEBI" id="CHEBI:28938"/>
        <dbReference type="ChEBI" id="CHEBI:29985"/>
        <dbReference type="ChEBI" id="CHEBI:30616"/>
        <dbReference type="ChEBI" id="CHEBI:43474"/>
        <dbReference type="ChEBI" id="CHEBI:58359"/>
        <dbReference type="ChEBI" id="CHEBI:456216"/>
        <dbReference type="EC" id="6.3.1.2"/>
    </reaction>
</comment>
<dbReference type="InterPro" id="IPR008147">
    <property type="entry name" value="Gln_synt_N"/>
</dbReference>
<feature type="binding site" evidence="9">
    <location>
        <position position="297"/>
    </location>
    <ligand>
        <name>L-glutamate</name>
        <dbReference type="ChEBI" id="CHEBI:29985"/>
    </ligand>
</feature>
<dbReference type="PANTHER" id="PTHR43785">
    <property type="entry name" value="GAMMA-GLUTAMYLPUTRESCINE SYNTHETASE"/>
    <property type="match status" value="1"/>
</dbReference>
<dbReference type="AlphaFoldDB" id="A0A1I7MKS1"/>
<evidence type="ECO:0000256" key="7">
    <source>
        <dbReference type="ARBA" id="ARBA00022842"/>
    </source>
</evidence>
<feature type="binding site" evidence="10">
    <location>
        <begin position="246"/>
        <end position="248"/>
    </location>
    <ligand>
        <name>ATP</name>
        <dbReference type="ChEBI" id="CHEBI:30616"/>
    </ligand>
</feature>
<evidence type="ECO:0000259" key="15">
    <source>
        <dbReference type="PROSITE" id="PS51986"/>
    </source>
</evidence>
<evidence type="ECO:0000256" key="3">
    <source>
        <dbReference type="ARBA" id="ARBA00022598"/>
    </source>
</evidence>
<dbReference type="RefSeq" id="WP_091696411.1">
    <property type="nucleotide sequence ID" value="NZ_FPCG01000004.1"/>
</dbReference>
<dbReference type="InterPro" id="IPR027303">
    <property type="entry name" value="Gln_synth_gly_rich_site"/>
</dbReference>
<comment type="cofactor">
    <cofactor evidence="11">
        <name>Mg(2+)</name>
        <dbReference type="ChEBI" id="CHEBI:18420"/>
    </cofactor>
    <text evidence="11">Binds 2 Mg(2+) ions per subunit.</text>
</comment>
<dbReference type="OrthoDB" id="9807095at2"/>
<evidence type="ECO:0000256" key="4">
    <source>
        <dbReference type="ARBA" id="ARBA00022723"/>
    </source>
</evidence>
<dbReference type="Proteomes" id="UP000198881">
    <property type="component" value="Unassembled WGS sequence"/>
</dbReference>
<dbReference type="InterPro" id="IPR027302">
    <property type="entry name" value="Gln_synth_N_conserv_site"/>
</dbReference>
<keyword evidence="18" id="KW-1185">Reference proteome</keyword>
<dbReference type="SMART" id="SM01230">
    <property type="entry name" value="Gln-synt_C"/>
    <property type="match status" value="1"/>
</dbReference>
<dbReference type="Pfam" id="PF03951">
    <property type="entry name" value="Gln-synt_N"/>
    <property type="match status" value="1"/>
</dbReference>
<evidence type="ECO:0000313" key="18">
    <source>
        <dbReference type="Proteomes" id="UP000198881"/>
    </source>
</evidence>
<evidence type="ECO:0000256" key="9">
    <source>
        <dbReference type="PIRSR" id="PIRSR604809-1"/>
    </source>
</evidence>
<evidence type="ECO:0000256" key="2">
    <source>
        <dbReference type="ARBA" id="ARBA00021364"/>
    </source>
</evidence>
<keyword evidence="4 11" id="KW-0479">Metal-binding</keyword>